<dbReference type="Gene3D" id="3.40.50.1000">
    <property type="entry name" value="HAD superfamily/HAD-like"/>
    <property type="match status" value="1"/>
</dbReference>
<reference evidence="1" key="2">
    <citation type="journal article" date="2021" name="Microbiome">
        <title>Successional dynamics and alternative stable states in a saline activated sludge microbial community over 9 years.</title>
        <authorList>
            <person name="Wang Y."/>
            <person name="Ye J."/>
            <person name="Ju F."/>
            <person name="Liu L."/>
            <person name="Boyd J.A."/>
            <person name="Deng Y."/>
            <person name="Parks D.H."/>
            <person name="Jiang X."/>
            <person name="Yin X."/>
            <person name="Woodcroft B.J."/>
            <person name="Tyson G.W."/>
            <person name="Hugenholtz P."/>
            <person name="Polz M.F."/>
            <person name="Zhang T."/>
        </authorList>
    </citation>
    <scope>NUCLEOTIDE SEQUENCE</scope>
    <source>
        <strain evidence="1">HKST-UBA03</strain>
    </source>
</reference>
<reference evidence="1" key="1">
    <citation type="submission" date="2020-04" db="EMBL/GenBank/DDBJ databases">
        <authorList>
            <person name="Zhang T."/>
        </authorList>
    </citation>
    <scope>NUCLEOTIDE SEQUENCE</scope>
    <source>
        <strain evidence="1">HKST-UBA03</strain>
    </source>
</reference>
<proteinExistence type="predicted"/>
<evidence type="ECO:0008006" key="3">
    <source>
        <dbReference type="Google" id="ProtNLM"/>
    </source>
</evidence>
<evidence type="ECO:0000313" key="1">
    <source>
        <dbReference type="EMBL" id="MCA9392074.1"/>
    </source>
</evidence>
<organism evidence="1 2">
    <name type="scientific">candidate division WWE3 bacterium</name>
    <dbReference type="NCBI Taxonomy" id="2053526"/>
    <lineage>
        <taxon>Bacteria</taxon>
        <taxon>Katanobacteria</taxon>
    </lineage>
</organism>
<dbReference type="InterPro" id="IPR036412">
    <property type="entry name" value="HAD-like_sf"/>
</dbReference>
<dbReference type="InterPro" id="IPR023214">
    <property type="entry name" value="HAD_sf"/>
</dbReference>
<dbReference type="Proteomes" id="UP000751518">
    <property type="component" value="Unassembled WGS sequence"/>
</dbReference>
<gene>
    <name evidence="1" type="ORF">KC614_02625</name>
</gene>
<name>A0A955LKC5_UNCKA</name>
<sequence length="252" mass="28146">MGEDQSALHKASQSQVDDLVASNMLRIQKNIGLLVSRKLPTQKFLVAMSFDEMATKNNLTKMITEAFSQRAEKAENTYNTDNIYDIADHFNEYVDLTKEEFYKMIDEKVTTVQWNPTFKPFLQNLMVNPVFFPVIVSSGIKGAITKALESIGAAKRLHVFSNEMEYNPEGVIVGAHLIIGDVEKGRIVENLAQLGSFDRVVTVGHARGDVNFIRAGTPGLRFSFVGDQFAMSAADHTVTTWTEIISYLNTDL</sequence>
<accession>A0A955LKC5</accession>
<protein>
    <recommendedName>
        <fullName evidence="3">5'-nucleotidase</fullName>
    </recommendedName>
</protein>
<evidence type="ECO:0000313" key="2">
    <source>
        <dbReference type="Proteomes" id="UP000751518"/>
    </source>
</evidence>
<dbReference type="SUPFAM" id="SSF56784">
    <property type="entry name" value="HAD-like"/>
    <property type="match status" value="1"/>
</dbReference>
<comment type="caution">
    <text evidence="1">The sequence shown here is derived from an EMBL/GenBank/DDBJ whole genome shotgun (WGS) entry which is preliminary data.</text>
</comment>
<dbReference type="EMBL" id="JAGQKZ010000018">
    <property type="protein sequence ID" value="MCA9392074.1"/>
    <property type="molecule type" value="Genomic_DNA"/>
</dbReference>
<dbReference type="AlphaFoldDB" id="A0A955LKC5"/>